<comment type="caution">
    <text evidence="1">The sequence shown here is derived from an EMBL/GenBank/DDBJ whole genome shotgun (WGS) entry which is preliminary data.</text>
</comment>
<proteinExistence type="predicted"/>
<sequence>MDATLKGNVAVLEQLRCFERLQNAVEGLILLPLTPSLSASGTKVECRFLQECWHKQAVSNSFPFNLQRSQVARIVDSTPSLSASGTKVECRFLQECWNKQARRKHKILFIANMSRHVKVSKDVGGNVDVE</sequence>
<reference evidence="1 2" key="1">
    <citation type="submission" date="2021-06" db="EMBL/GenBank/DDBJ databases">
        <title>Caerostris extrusa draft genome.</title>
        <authorList>
            <person name="Kono N."/>
            <person name="Arakawa K."/>
        </authorList>
    </citation>
    <scope>NUCLEOTIDE SEQUENCE [LARGE SCALE GENOMIC DNA]</scope>
</reference>
<evidence type="ECO:0000313" key="2">
    <source>
        <dbReference type="Proteomes" id="UP001054945"/>
    </source>
</evidence>
<protein>
    <submittedName>
        <fullName evidence="1">Uncharacterized protein</fullName>
    </submittedName>
</protein>
<name>A0AAV4X2D1_CAEEX</name>
<keyword evidence="2" id="KW-1185">Reference proteome</keyword>
<accession>A0AAV4X2D1</accession>
<evidence type="ECO:0000313" key="1">
    <source>
        <dbReference type="EMBL" id="GIY87949.1"/>
    </source>
</evidence>
<dbReference type="Proteomes" id="UP001054945">
    <property type="component" value="Unassembled WGS sequence"/>
</dbReference>
<organism evidence="1 2">
    <name type="scientific">Caerostris extrusa</name>
    <name type="common">Bark spider</name>
    <name type="synonym">Caerostris bankana</name>
    <dbReference type="NCBI Taxonomy" id="172846"/>
    <lineage>
        <taxon>Eukaryota</taxon>
        <taxon>Metazoa</taxon>
        <taxon>Ecdysozoa</taxon>
        <taxon>Arthropoda</taxon>
        <taxon>Chelicerata</taxon>
        <taxon>Arachnida</taxon>
        <taxon>Araneae</taxon>
        <taxon>Araneomorphae</taxon>
        <taxon>Entelegynae</taxon>
        <taxon>Araneoidea</taxon>
        <taxon>Araneidae</taxon>
        <taxon>Caerostris</taxon>
    </lineage>
</organism>
<dbReference type="EMBL" id="BPLR01016997">
    <property type="protein sequence ID" value="GIY87949.1"/>
    <property type="molecule type" value="Genomic_DNA"/>
</dbReference>
<dbReference type="AlphaFoldDB" id="A0AAV4X2D1"/>
<gene>
    <name evidence="1" type="ORF">CEXT_143771</name>
</gene>